<dbReference type="InterPro" id="IPR000182">
    <property type="entry name" value="GNAT_dom"/>
</dbReference>
<dbReference type="PROSITE" id="PS51186">
    <property type="entry name" value="GNAT"/>
    <property type="match status" value="1"/>
</dbReference>
<keyword evidence="3" id="KW-1185">Reference proteome</keyword>
<proteinExistence type="predicted"/>
<dbReference type="GO" id="GO:0016747">
    <property type="term" value="F:acyltransferase activity, transferring groups other than amino-acyl groups"/>
    <property type="evidence" value="ECO:0007669"/>
    <property type="project" value="InterPro"/>
</dbReference>
<comment type="caution">
    <text evidence="2">The sequence shown here is derived from an EMBL/GenBank/DDBJ whole genome shotgun (WGS) entry which is preliminary data.</text>
</comment>
<gene>
    <name evidence="2" type="ORF">BC962_2353</name>
</gene>
<dbReference type="SUPFAM" id="SSF55729">
    <property type="entry name" value="Acyl-CoA N-acyltransferases (Nat)"/>
    <property type="match status" value="1"/>
</dbReference>
<evidence type="ECO:0000259" key="1">
    <source>
        <dbReference type="PROSITE" id="PS51186"/>
    </source>
</evidence>
<dbReference type="CDD" id="cd04301">
    <property type="entry name" value="NAT_SF"/>
    <property type="match status" value="1"/>
</dbReference>
<organism evidence="2 3">
    <name type="scientific">Gillisia mitskevichiae</name>
    <dbReference type="NCBI Taxonomy" id="270921"/>
    <lineage>
        <taxon>Bacteria</taxon>
        <taxon>Pseudomonadati</taxon>
        <taxon>Bacteroidota</taxon>
        <taxon>Flavobacteriia</taxon>
        <taxon>Flavobacteriales</taxon>
        <taxon>Flavobacteriaceae</taxon>
        <taxon>Gillisia</taxon>
    </lineage>
</organism>
<protein>
    <submittedName>
        <fullName evidence="2">Acetyltransferase (GNAT) family protein</fullName>
    </submittedName>
</protein>
<evidence type="ECO:0000313" key="2">
    <source>
        <dbReference type="EMBL" id="RKS50582.1"/>
    </source>
</evidence>
<dbReference type="EMBL" id="RBLG01000003">
    <property type="protein sequence ID" value="RKS50582.1"/>
    <property type="molecule type" value="Genomic_DNA"/>
</dbReference>
<dbReference type="Gene3D" id="3.40.630.30">
    <property type="match status" value="1"/>
</dbReference>
<dbReference type="RefSeq" id="WP_121346184.1">
    <property type="nucleotide sequence ID" value="NZ_RBLG01000003.1"/>
</dbReference>
<dbReference type="Pfam" id="PF13527">
    <property type="entry name" value="Acetyltransf_9"/>
    <property type="match status" value="1"/>
</dbReference>
<dbReference type="InterPro" id="IPR016181">
    <property type="entry name" value="Acyl_CoA_acyltransferase"/>
</dbReference>
<evidence type="ECO:0000313" key="3">
    <source>
        <dbReference type="Proteomes" id="UP000276282"/>
    </source>
</evidence>
<keyword evidence="2" id="KW-0808">Transferase</keyword>
<dbReference type="OrthoDB" id="5570877at2"/>
<dbReference type="AlphaFoldDB" id="A0A495PMA9"/>
<feature type="domain" description="N-acetyltransferase" evidence="1">
    <location>
        <begin position="1"/>
        <end position="163"/>
    </location>
</feature>
<reference evidence="2 3" key="1">
    <citation type="submission" date="2018-10" db="EMBL/GenBank/DDBJ databases">
        <title>Genomic Encyclopedia of Archaeal and Bacterial Type Strains, Phase II (KMG-II): from individual species to whole genera.</title>
        <authorList>
            <person name="Goeker M."/>
        </authorList>
    </citation>
    <scope>NUCLEOTIDE SEQUENCE [LARGE SCALE GENOMIC DNA]</scope>
    <source>
        <strain evidence="2 3">DSM 19839</strain>
    </source>
</reference>
<accession>A0A495PMA9</accession>
<dbReference type="Proteomes" id="UP000276282">
    <property type="component" value="Unassembled WGS sequence"/>
</dbReference>
<name>A0A495PMA9_9FLAO</name>
<sequence length="313" mass="36135">MQIREATELDIPEILKVLKASLGETSSKKTEAVWRYKHLENPFGKSLILVAVINDTIIGVRALMRWKWQLGKQVFSALRAVDTATHPDHQGKGVFKKLTLKAIEISKEQSDHFIFNTPNTQSLSGYLNMGWEEVNKLRIRIVSVNPLNWFANKQAKIYEVNINSSDAQLVELISKYNTFKAEENKLFTPKSLDYLSWRYENNPLQKYEVKADEDFYLAGYIKEHKYFKELRITEHIYTDDVGLQKNNKAVKEFSRKYGAHLITTTSDLNFGIGFSGNYGPVLSLRDVNLDTNLKQELLQLNNWSYTLGDLELF</sequence>